<evidence type="ECO:0000313" key="3">
    <source>
        <dbReference type="Proteomes" id="UP000066737"/>
    </source>
</evidence>
<reference evidence="3" key="1">
    <citation type="journal article" date="2016" name="Environ. Microbiol.">
        <title>The complete genome of a viable archaeum isolated from 123-million-year-old rock salt.</title>
        <authorList>
            <person name="Jaakkola S.T."/>
            <person name="Pfeiffer F."/>
            <person name="Ravantti J.J."/>
            <person name="Guo Q."/>
            <person name="Liu Y."/>
            <person name="Chen X."/>
            <person name="Ma H."/>
            <person name="Yang C."/>
            <person name="Oksanen H.M."/>
            <person name="Bamford D.H."/>
        </authorList>
    </citation>
    <scope>NUCLEOTIDE SEQUENCE</scope>
    <source>
        <strain evidence="3">JI20-1</strain>
    </source>
</reference>
<gene>
    <name evidence="2" type="ORF">HHUB_1439</name>
</gene>
<dbReference type="PANTHER" id="PTHR23131:SF0">
    <property type="entry name" value="ENDORIBONUCLEASE LACTB2"/>
    <property type="match status" value="1"/>
</dbReference>
<evidence type="ECO:0000313" key="2">
    <source>
        <dbReference type="EMBL" id="CQH48604.1"/>
    </source>
</evidence>
<dbReference type="InterPro" id="IPR001279">
    <property type="entry name" value="Metallo-B-lactamas"/>
</dbReference>
<protein>
    <submittedName>
        <fullName evidence="2">Beta-lactamase domain protein</fullName>
    </submittedName>
</protein>
<dbReference type="STRING" id="1407499.HHUB_1439"/>
<dbReference type="SUPFAM" id="SSF56281">
    <property type="entry name" value="Metallo-hydrolase/oxidoreductase"/>
    <property type="match status" value="1"/>
</dbReference>
<dbReference type="RefSeq" id="WP_370683878.1">
    <property type="nucleotide sequence ID" value="NZ_CEMN01000001.1"/>
</dbReference>
<dbReference type="InterPro" id="IPR036388">
    <property type="entry name" value="WH-like_DNA-bd_sf"/>
</dbReference>
<dbReference type="InterPro" id="IPR036866">
    <property type="entry name" value="RibonucZ/Hydroxyglut_hydro"/>
</dbReference>
<dbReference type="PANTHER" id="PTHR23131">
    <property type="entry name" value="ENDORIBONUCLEASE LACTB2"/>
    <property type="match status" value="1"/>
</dbReference>
<dbReference type="Proteomes" id="UP000066737">
    <property type="component" value="Chromosome I"/>
</dbReference>
<keyword evidence="3" id="KW-1185">Reference proteome</keyword>
<feature type="domain" description="Metallo-beta-lactamase" evidence="1">
    <location>
        <begin position="17"/>
        <end position="171"/>
    </location>
</feature>
<organism evidence="2 3">
    <name type="scientific">Halobacterium hubeiense</name>
    <dbReference type="NCBI Taxonomy" id="1407499"/>
    <lineage>
        <taxon>Archaea</taxon>
        <taxon>Methanobacteriati</taxon>
        <taxon>Methanobacteriota</taxon>
        <taxon>Stenosarchaea group</taxon>
        <taxon>Halobacteria</taxon>
        <taxon>Halobacteriales</taxon>
        <taxon>Halobacteriaceae</taxon>
        <taxon>Halobacterium</taxon>
    </lineage>
</organism>
<name>A0A0U5H2G7_9EURY</name>
<dbReference type="Gene3D" id="3.60.15.10">
    <property type="entry name" value="Ribonuclease Z/Hydroxyacylglutathione hydrolase-like"/>
    <property type="match status" value="1"/>
</dbReference>
<dbReference type="InterPro" id="IPR050662">
    <property type="entry name" value="Sec-metab_biosynth-thioest"/>
</dbReference>
<evidence type="ECO:0000259" key="1">
    <source>
        <dbReference type="SMART" id="SM00849"/>
    </source>
</evidence>
<dbReference type="SMART" id="SM00849">
    <property type="entry name" value="Lactamase_B"/>
    <property type="match status" value="1"/>
</dbReference>
<dbReference type="AlphaFoldDB" id="A0A0U5H2G7"/>
<dbReference type="EMBL" id="LN831302">
    <property type="protein sequence ID" value="CQH48604.1"/>
    <property type="molecule type" value="Genomic_DNA"/>
</dbReference>
<dbReference type="GeneID" id="26658128"/>
<dbReference type="Gene3D" id="1.10.10.10">
    <property type="entry name" value="Winged helix-like DNA-binding domain superfamily/Winged helix DNA-binding domain"/>
    <property type="match status" value="1"/>
</dbReference>
<accession>A0A0U5H2G7</accession>
<dbReference type="Pfam" id="PF00753">
    <property type="entry name" value="Lactamase_B"/>
    <property type="match status" value="1"/>
</dbReference>
<sequence>MIARYAVPVEMPVPGGATNAAVLGDDQRLLVDPAARTPALDDAAADINHVAVTHTHPDHVGAVADYADEADATVWAHASFAERFADATGVEPDRLFRPGDAIADTGVSVLATPGHAPDHVAFVADGEAVTGDLVFAEGSVFVGTPDGDVRTYLASLRRLLARDFDAIYPGHGDPIENPGERIRETYFHRRDRERSVRAAVEAGAETVEEILDAAYEKALGDARSLAAKVVRAHLQKLAVEGHVEWDGDRARPPAGEQ</sequence>
<proteinExistence type="predicted"/>
<dbReference type="KEGG" id="hhb:Hhub_1439"/>